<reference evidence="15 16" key="2">
    <citation type="journal article" date="2011" name="J. Bacteriol.">
        <title>Genome Sequence of Kosmotoga olearia Strain TBF 19.5.1, a Thermophilic Bacterium with a Wide Growth Temperature Range, Isolated from the Troll B Oil Platform in the North Sea.</title>
        <authorList>
            <person name="Swithers K.S."/>
            <person name="Dipippo J.L."/>
            <person name="Bruce D.C."/>
            <person name="Detter C."/>
            <person name="Tapia R."/>
            <person name="Han S."/>
            <person name="Goodwin L.A."/>
            <person name="Han J."/>
            <person name="Woyke T."/>
            <person name="Pitluck S."/>
            <person name="Pennacchio L."/>
            <person name="Nolan M."/>
            <person name="Mikhailova N."/>
            <person name="Land M.L."/>
            <person name="Nesbo C.L."/>
            <person name="Gogarten J.P."/>
            <person name="Noll K.M."/>
        </authorList>
    </citation>
    <scope>NUCLEOTIDE SEQUENCE [LARGE SCALE GENOMIC DNA]</scope>
    <source>
        <strain evidence="16">ATCC BAA-1733 / DSM 21960 / TBF 19.5.1</strain>
    </source>
</reference>
<dbReference type="PRINTS" id="PR00344">
    <property type="entry name" value="BCTRLSENSOR"/>
</dbReference>
<dbReference type="Pfam" id="PF06580">
    <property type="entry name" value="His_kinase"/>
    <property type="match status" value="1"/>
</dbReference>
<dbReference type="HOGENOM" id="CLU_020473_3_3_0"/>
<evidence type="ECO:0000256" key="10">
    <source>
        <dbReference type="ARBA" id="ARBA00022989"/>
    </source>
</evidence>
<feature type="transmembrane region" description="Helical" evidence="13">
    <location>
        <begin position="136"/>
        <end position="157"/>
    </location>
</feature>
<feature type="transmembrane region" description="Helical" evidence="13">
    <location>
        <begin position="6"/>
        <end position="29"/>
    </location>
</feature>
<evidence type="ECO:0000256" key="5">
    <source>
        <dbReference type="ARBA" id="ARBA00022679"/>
    </source>
</evidence>
<keyword evidence="12 13" id="KW-0472">Membrane</keyword>
<keyword evidence="16" id="KW-1185">Reference proteome</keyword>
<dbReference type="KEGG" id="kol:Kole_1119"/>
<evidence type="ECO:0000256" key="9">
    <source>
        <dbReference type="ARBA" id="ARBA00022840"/>
    </source>
</evidence>
<evidence type="ECO:0000256" key="2">
    <source>
        <dbReference type="ARBA" id="ARBA00004651"/>
    </source>
</evidence>
<sequence length="559" mass="62665">MFENIAFILIERVAIITMTIYIIFTFSFSQRHLIIRSKPQSTIFIGILGGVLGIIGTFLGIEYKTAITNYRDMGVIIAAVIGGPISGTISGLIAGLHRMTLGGVTGISCSLATIMVGVLTGFSRKLFGPKLLRPQFVVPLTIGMEFLHLGFVYLVTFPKDIAADIVTTVLLPMVLGNSIGVLLLSLIFRNLQIEKENVTEETTQSMFKIVENTIGLIDKGLNETTARQICETIKKLTSFDAVALTTREKILSHVGAGEDHHTPGNPNLTESTRLTIQKGKARLIKHRSGIGCSHKNCPLFRGILIPIKFTNGETIGTLKLYKTKENDIEKYEITFAKGLGQILSLELELSKTSKEARDNAEARYRQLVAKTDPHFLFNILNALAYLTRHDSEKAREMILKLSEMMRYTLREKRTFVPLDDELSFVRNYLQLMKIRFGELLDFKMEKDLKEPFWIPPFTIQPIVENSIKHGMIPNKKLFVRISVKVKSRNVEILIFDTGKGIENENKLQTGIGLKLIRERLSNLYGEKAHLEVNSKPMKGTTITIRIPESLAKKKVSEIS</sequence>
<proteinExistence type="predicted"/>
<dbReference type="InterPro" id="IPR004358">
    <property type="entry name" value="Sig_transdc_His_kin-like_C"/>
</dbReference>
<evidence type="ECO:0000256" key="4">
    <source>
        <dbReference type="ARBA" id="ARBA00022475"/>
    </source>
</evidence>
<dbReference type="GO" id="GO:0071555">
    <property type="term" value="P:cell wall organization"/>
    <property type="evidence" value="ECO:0007669"/>
    <property type="project" value="InterPro"/>
</dbReference>
<name>C5CI42_KOSOT</name>
<dbReference type="PANTHER" id="PTHR34220">
    <property type="entry name" value="SENSOR HISTIDINE KINASE YPDA"/>
    <property type="match status" value="1"/>
</dbReference>
<keyword evidence="10 13" id="KW-1133">Transmembrane helix</keyword>
<evidence type="ECO:0000313" key="16">
    <source>
        <dbReference type="Proteomes" id="UP000002382"/>
    </source>
</evidence>
<keyword evidence="7" id="KW-0547">Nucleotide-binding</keyword>
<dbReference type="Gene3D" id="3.30.565.10">
    <property type="entry name" value="Histidine kinase-like ATPase, C-terminal domain"/>
    <property type="match status" value="1"/>
</dbReference>
<protein>
    <recommendedName>
        <fullName evidence="3">histidine kinase</fullName>
        <ecNumber evidence="3">2.7.13.3</ecNumber>
    </recommendedName>
</protein>
<dbReference type="InterPro" id="IPR005467">
    <property type="entry name" value="His_kinase_dom"/>
</dbReference>
<dbReference type="Proteomes" id="UP000002382">
    <property type="component" value="Chromosome"/>
</dbReference>
<keyword evidence="11" id="KW-0902">Two-component regulatory system</keyword>
<keyword evidence="8 15" id="KW-0418">Kinase</keyword>
<evidence type="ECO:0000256" key="3">
    <source>
        <dbReference type="ARBA" id="ARBA00012438"/>
    </source>
</evidence>
<dbReference type="AlphaFoldDB" id="C5CI42"/>
<evidence type="ECO:0000256" key="13">
    <source>
        <dbReference type="SAM" id="Phobius"/>
    </source>
</evidence>
<dbReference type="InterPro" id="IPR003594">
    <property type="entry name" value="HATPase_dom"/>
</dbReference>
<evidence type="ECO:0000256" key="12">
    <source>
        <dbReference type="ARBA" id="ARBA00023136"/>
    </source>
</evidence>
<dbReference type="InterPro" id="IPR011620">
    <property type="entry name" value="Sig_transdc_His_kinase_LytS_TM"/>
</dbReference>
<evidence type="ECO:0000256" key="1">
    <source>
        <dbReference type="ARBA" id="ARBA00000085"/>
    </source>
</evidence>
<dbReference type="GO" id="GO:0005524">
    <property type="term" value="F:ATP binding"/>
    <property type="evidence" value="ECO:0007669"/>
    <property type="project" value="UniProtKB-KW"/>
</dbReference>
<keyword evidence="9" id="KW-0067">ATP-binding</keyword>
<dbReference type="PROSITE" id="PS50109">
    <property type="entry name" value="HIS_KIN"/>
    <property type="match status" value="1"/>
</dbReference>
<evidence type="ECO:0000256" key="8">
    <source>
        <dbReference type="ARBA" id="ARBA00022777"/>
    </source>
</evidence>
<dbReference type="Pfam" id="PF07694">
    <property type="entry name" value="5TM-5TMR_LYT"/>
    <property type="match status" value="1"/>
</dbReference>
<evidence type="ECO:0000256" key="11">
    <source>
        <dbReference type="ARBA" id="ARBA00023012"/>
    </source>
</evidence>
<dbReference type="OrthoDB" id="9809348at2"/>
<dbReference type="eggNOG" id="COG3275">
    <property type="taxonomic scope" value="Bacteria"/>
</dbReference>
<feature type="transmembrane region" description="Helical" evidence="13">
    <location>
        <begin position="73"/>
        <end position="94"/>
    </location>
</feature>
<dbReference type="PANTHER" id="PTHR34220:SF7">
    <property type="entry name" value="SENSOR HISTIDINE KINASE YPDA"/>
    <property type="match status" value="1"/>
</dbReference>
<dbReference type="InterPro" id="IPR036890">
    <property type="entry name" value="HATPase_C_sf"/>
</dbReference>
<keyword evidence="4" id="KW-1003">Cell membrane</keyword>
<evidence type="ECO:0000256" key="7">
    <source>
        <dbReference type="ARBA" id="ARBA00022741"/>
    </source>
</evidence>
<evidence type="ECO:0000313" key="15">
    <source>
        <dbReference type="EMBL" id="ACR79821.1"/>
    </source>
</evidence>
<dbReference type="InterPro" id="IPR010559">
    <property type="entry name" value="Sig_transdc_His_kin_internal"/>
</dbReference>
<feature type="transmembrane region" description="Helical" evidence="13">
    <location>
        <begin position="169"/>
        <end position="188"/>
    </location>
</feature>
<feature type="transmembrane region" description="Helical" evidence="13">
    <location>
        <begin position="101"/>
        <end position="124"/>
    </location>
</feature>
<dbReference type="GO" id="GO:0005886">
    <property type="term" value="C:plasma membrane"/>
    <property type="evidence" value="ECO:0007669"/>
    <property type="project" value="UniProtKB-SubCell"/>
</dbReference>
<dbReference type="EMBL" id="CP001634">
    <property type="protein sequence ID" value="ACR79821.1"/>
    <property type="molecule type" value="Genomic_DNA"/>
</dbReference>
<accession>C5CI42</accession>
<dbReference type="GO" id="GO:0000155">
    <property type="term" value="F:phosphorelay sensor kinase activity"/>
    <property type="evidence" value="ECO:0007669"/>
    <property type="project" value="InterPro"/>
</dbReference>
<dbReference type="RefSeq" id="WP_015868479.1">
    <property type="nucleotide sequence ID" value="NC_012785.1"/>
</dbReference>
<evidence type="ECO:0000256" key="6">
    <source>
        <dbReference type="ARBA" id="ARBA00022692"/>
    </source>
</evidence>
<reference evidence="15 16" key="1">
    <citation type="submission" date="2009-06" db="EMBL/GenBank/DDBJ databases">
        <title>Complete sequence of Thermotogales bacterium TBF 19.5.1.</title>
        <authorList>
            <consortium name="US DOE Joint Genome Institute"/>
            <person name="Lucas S."/>
            <person name="Copeland A."/>
            <person name="Lapidus A."/>
            <person name="Glavina del Rio T."/>
            <person name="Tice H."/>
            <person name="Bruce D."/>
            <person name="Goodwin L."/>
            <person name="Pitluck S."/>
            <person name="Chertkov O."/>
            <person name="Brettin T."/>
            <person name="Detter J.C."/>
            <person name="Han C."/>
            <person name="Schmutz J."/>
            <person name="Larimer F."/>
            <person name="Land M."/>
            <person name="Hauser L."/>
            <person name="Kyrpides N."/>
            <person name="Ovchinnikova G."/>
            <person name="Noll K."/>
        </authorList>
    </citation>
    <scope>NUCLEOTIDE SEQUENCE [LARGE SCALE GENOMIC DNA]</scope>
    <source>
        <strain evidence="16">ATCC BAA-1733 / DSM 21960 / TBF 19.5.1</strain>
    </source>
</reference>
<gene>
    <name evidence="15" type="ordered locus">Kole_1119</name>
</gene>
<dbReference type="InterPro" id="IPR050640">
    <property type="entry name" value="Bact_2-comp_sensor_kinase"/>
</dbReference>
<feature type="transmembrane region" description="Helical" evidence="13">
    <location>
        <begin position="41"/>
        <end position="61"/>
    </location>
</feature>
<organism evidence="15 16">
    <name type="scientific">Kosmotoga olearia (strain ATCC BAA-1733 / DSM 21960 / TBF 19.5.1)</name>
    <dbReference type="NCBI Taxonomy" id="521045"/>
    <lineage>
        <taxon>Bacteria</taxon>
        <taxon>Thermotogati</taxon>
        <taxon>Thermotogota</taxon>
        <taxon>Thermotogae</taxon>
        <taxon>Kosmotogales</taxon>
        <taxon>Kosmotogaceae</taxon>
        <taxon>Kosmotoga</taxon>
    </lineage>
</organism>
<keyword evidence="5 15" id="KW-0808">Transferase</keyword>
<dbReference type="Pfam" id="PF02518">
    <property type="entry name" value="HATPase_c"/>
    <property type="match status" value="1"/>
</dbReference>
<dbReference type="STRING" id="521045.Kole_1119"/>
<comment type="subcellular location">
    <subcellularLocation>
        <location evidence="2">Cell membrane</location>
        <topology evidence="2">Multi-pass membrane protein</topology>
    </subcellularLocation>
</comment>
<dbReference type="EC" id="2.7.13.3" evidence="3"/>
<keyword evidence="6 13" id="KW-0812">Transmembrane</keyword>
<comment type="catalytic activity">
    <reaction evidence="1">
        <text>ATP + protein L-histidine = ADP + protein N-phospho-L-histidine.</text>
        <dbReference type="EC" id="2.7.13.3"/>
    </reaction>
</comment>
<feature type="domain" description="Histidine kinase" evidence="14">
    <location>
        <begin position="459"/>
        <end position="550"/>
    </location>
</feature>
<dbReference type="SUPFAM" id="SSF55874">
    <property type="entry name" value="ATPase domain of HSP90 chaperone/DNA topoisomerase II/histidine kinase"/>
    <property type="match status" value="1"/>
</dbReference>
<evidence type="ECO:0000259" key="14">
    <source>
        <dbReference type="PROSITE" id="PS50109"/>
    </source>
</evidence>